<evidence type="ECO:0000313" key="2">
    <source>
        <dbReference type="Proteomes" id="UP000694388"/>
    </source>
</evidence>
<organism evidence="1 2">
    <name type="scientific">Eptatretus burgeri</name>
    <name type="common">Inshore hagfish</name>
    <dbReference type="NCBI Taxonomy" id="7764"/>
    <lineage>
        <taxon>Eukaryota</taxon>
        <taxon>Metazoa</taxon>
        <taxon>Chordata</taxon>
        <taxon>Craniata</taxon>
        <taxon>Vertebrata</taxon>
        <taxon>Cyclostomata</taxon>
        <taxon>Myxini</taxon>
        <taxon>Myxiniformes</taxon>
        <taxon>Myxinidae</taxon>
        <taxon>Eptatretinae</taxon>
        <taxon>Eptatretus</taxon>
    </lineage>
</organism>
<evidence type="ECO:0000313" key="1">
    <source>
        <dbReference type="Ensembl" id="ENSEBUP00000019727.1"/>
    </source>
</evidence>
<reference evidence="1" key="1">
    <citation type="submission" date="2025-08" db="UniProtKB">
        <authorList>
            <consortium name="Ensembl"/>
        </authorList>
    </citation>
    <scope>IDENTIFICATION</scope>
</reference>
<sequence>MENIRWTDKEYSLQEFEEQFAGKLPIIIKVTDGYMGQQELDTISAETVWLNMIQYSKRLLAEDSTGMTLSIPLNIQKPKFYSLSQHGCKEGGYDGCILLTLHPMVIPAYIRPLKVTVAEGLLDDNPDEWLNFCDYYQRCTSSLSDFEDRNILGGKKNCNSSFFDTSVAHNHILNVLLTYLLCTTAGSTSKLQDRVPIHVQIRVLQCSKYKIQLKLSSSSIDRQTERNRQTKGTNCLTLFFASCTRGNKDSCISGIIVHYYI</sequence>
<keyword evidence="2" id="KW-1185">Reference proteome</keyword>
<protein>
    <submittedName>
        <fullName evidence="1">Uncharacterized protein</fullName>
    </submittedName>
</protein>
<accession>A0A8C4QUK2</accession>
<reference evidence="1" key="2">
    <citation type="submission" date="2025-09" db="UniProtKB">
        <authorList>
            <consortium name="Ensembl"/>
        </authorList>
    </citation>
    <scope>IDENTIFICATION</scope>
</reference>
<dbReference type="Ensembl" id="ENSEBUT00000020303.1">
    <property type="protein sequence ID" value="ENSEBUP00000019727.1"/>
    <property type="gene ID" value="ENSEBUG00000012257.1"/>
</dbReference>
<dbReference type="Proteomes" id="UP000694388">
    <property type="component" value="Unplaced"/>
</dbReference>
<dbReference type="GeneTree" id="ENSGT01010000227687"/>
<name>A0A8C4QUK2_EPTBU</name>
<dbReference type="AlphaFoldDB" id="A0A8C4QUK2"/>
<proteinExistence type="predicted"/>